<accession>X1SH09</accession>
<protein>
    <submittedName>
        <fullName evidence="1">Uncharacterized protein</fullName>
    </submittedName>
</protein>
<dbReference type="AlphaFoldDB" id="X1SH09"/>
<sequence>MNNQVVKRIENLDDAKVVKLFNFIGEQILEGIKVDDLSEKISPEMQSDHELSTIM</sequence>
<comment type="caution">
    <text evidence="1">The sequence shown here is derived from an EMBL/GenBank/DDBJ whole genome shotgun (WGS) entry which is preliminary data.</text>
</comment>
<reference evidence="1" key="1">
    <citation type="journal article" date="2014" name="Front. Microbiol.">
        <title>High frequency of phylogenetically diverse reductive dehalogenase-homologous genes in deep subseafloor sedimentary metagenomes.</title>
        <authorList>
            <person name="Kawai M."/>
            <person name="Futagami T."/>
            <person name="Toyoda A."/>
            <person name="Takaki Y."/>
            <person name="Nishi S."/>
            <person name="Hori S."/>
            <person name="Arai W."/>
            <person name="Tsubouchi T."/>
            <person name="Morono Y."/>
            <person name="Uchiyama I."/>
            <person name="Ito T."/>
            <person name="Fujiyama A."/>
            <person name="Inagaki F."/>
            <person name="Takami H."/>
        </authorList>
    </citation>
    <scope>NUCLEOTIDE SEQUENCE</scope>
    <source>
        <strain evidence="1">Expedition CK06-06</strain>
    </source>
</reference>
<evidence type="ECO:0000313" key="1">
    <source>
        <dbReference type="EMBL" id="GAI78431.1"/>
    </source>
</evidence>
<proteinExistence type="predicted"/>
<gene>
    <name evidence="1" type="ORF">S12H4_24481</name>
</gene>
<organism evidence="1">
    <name type="scientific">marine sediment metagenome</name>
    <dbReference type="NCBI Taxonomy" id="412755"/>
    <lineage>
        <taxon>unclassified sequences</taxon>
        <taxon>metagenomes</taxon>
        <taxon>ecological metagenomes</taxon>
    </lineage>
</organism>
<name>X1SH09_9ZZZZ</name>
<feature type="non-terminal residue" evidence="1">
    <location>
        <position position="55"/>
    </location>
</feature>
<dbReference type="EMBL" id="BARW01013303">
    <property type="protein sequence ID" value="GAI78431.1"/>
    <property type="molecule type" value="Genomic_DNA"/>
</dbReference>